<organism evidence="1 2">
    <name type="scientific">Exophiala bonariae</name>
    <dbReference type="NCBI Taxonomy" id="1690606"/>
    <lineage>
        <taxon>Eukaryota</taxon>
        <taxon>Fungi</taxon>
        <taxon>Dikarya</taxon>
        <taxon>Ascomycota</taxon>
        <taxon>Pezizomycotina</taxon>
        <taxon>Eurotiomycetes</taxon>
        <taxon>Chaetothyriomycetidae</taxon>
        <taxon>Chaetothyriales</taxon>
        <taxon>Herpotrichiellaceae</taxon>
        <taxon>Exophiala</taxon>
    </lineage>
</organism>
<protein>
    <submittedName>
        <fullName evidence="1">Uncharacterized protein</fullName>
    </submittedName>
</protein>
<gene>
    <name evidence="1" type="ORF">LTR84_011117</name>
</gene>
<dbReference type="EMBL" id="JAVRRD010000005">
    <property type="protein sequence ID" value="KAK5058853.1"/>
    <property type="molecule type" value="Genomic_DNA"/>
</dbReference>
<sequence>MSSHNTNTTKKDAAAIIAGASRHKAPAANANNYSQHPARQLWCDTQWANLSMQAKKLELPELPYFDPETMLLSKEVNDKLWTQLKRLFDYLGPEKAPFATPVMGERGVVKWHSFLNNDRGDEAEVYDSVVDAFMSNAKKRGEYLKDK</sequence>
<keyword evidence="2" id="KW-1185">Reference proteome</keyword>
<evidence type="ECO:0000313" key="2">
    <source>
        <dbReference type="Proteomes" id="UP001358417"/>
    </source>
</evidence>
<name>A0AAV9NIF7_9EURO</name>
<dbReference type="Proteomes" id="UP001358417">
    <property type="component" value="Unassembled WGS sequence"/>
</dbReference>
<dbReference type="RefSeq" id="XP_064709376.1">
    <property type="nucleotide sequence ID" value="XM_064854650.1"/>
</dbReference>
<evidence type="ECO:0000313" key="1">
    <source>
        <dbReference type="EMBL" id="KAK5058853.1"/>
    </source>
</evidence>
<dbReference type="AlphaFoldDB" id="A0AAV9NIF7"/>
<dbReference type="GeneID" id="89979271"/>
<accession>A0AAV9NIF7</accession>
<comment type="caution">
    <text evidence="1">The sequence shown here is derived from an EMBL/GenBank/DDBJ whole genome shotgun (WGS) entry which is preliminary data.</text>
</comment>
<reference evidence="1 2" key="1">
    <citation type="submission" date="2023-08" db="EMBL/GenBank/DDBJ databases">
        <title>Black Yeasts Isolated from many extreme environments.</title>
        <authorList>
            <person name="Coleine C."/>
            <person name="Stajich J.E."/>
            <person name="Selbmann L."/>
        </authorList>
    </citation>
    <scope>NUCLEOTIDE SEQUENCE [LARGE SCALE GENOMIC DNA]</scope>
    <source>
        <strain evidence="1 2">CCFEE 5792</strain>
    </source>
</reference>
<proteinExistence type="predicted"/>